<keyword evidence="1" id="KW-0812">Transmembrane</keyword>
<evidence type="ECO:0000256" key="1">
    <source>
        <dbReference type="SAM" id="Phobius"/>
    </source>
</evidence>
<reference evidence="2" key="1">
    <citation type="journal article" date="2021" name="Proc. Natl. Acad. Sci. U.S.A.">
        <title>A Catalog of Tens of Thousands of Viruses from Human Metagenomes Reveals Hidden Associations with Chronic Diseases.</title>
        <authorList>
            <person name="Tisza M.J."/>
            <person name="Buck C.B."/>
        </authorList>
    </citation>
    <scope>NUCLEOTIDE SEQUENCE</scope>
    <source>
        <strain evidence="2">CtgN495</strain>
    </source>
</reference>
<accession>A0A8S5UCJ7</accession>
<dbReference type="EMBL" id="BK016063">
    <property type="protein sequence ID" value="DAF92193.1"/>
    <property type="molecule type" value="Genomic_DNA"/>
</dbReference>
<keyword evidence="1" id="KW-0472">Membrane</keyword>
<keyword evidence="1" id="KW-1133">Transmembrane helix</keyword>
<proteinExistence type="predicted"/>
<evidence type="ECO:0000313" key="2">
    <source>
        <dbReference type="EMBL" id="DAF92193.1"/>
    </source>
</evidence>
<feature type="transmembrane region" description="Helical" evidence="1">
    <location>
        <begin position="67"/>
        <end position="100"/>
    </location>
</feature>
<sequence>MTREEQLSTIKQLRDLTADLEWQQDTLDELEWSSYDPPVKPVLKTYTKPEYPEPESSMRFNWRVFNYFWAITALIFLGICKLFDTPIFLLLHVAITIGYVMKYREMKKADVERVRNSDEFKTKLKLIDDDYNCIVSVAKQQYEKDLAEWKNDLMPRYEINKAKYEEKKSKDIANCKAAITHDKREISRIYGETKILPTAYRTLPILEYIEEFMTSSNFDVDRAIENYDREQQRCIDEKRFQQEVYYNQLQEQMVDAQERANDIADRARRDANRAEFVAAVQRHNTNKHLKKMSEK</sequence>
<name>A0A8S5UCJ7_9CAUD</name>
<organism evidence="2">
    <name type="scientific">Siphoviridae sp. ctgN495</name>
    <dbReference type="NCBI Taxonomy" id="2825608"/>
    <lineage>
        <taxon>Viruses</taxon>
        <taxon>Duplodnaviria</taxon>
        <taxon>Heunggongvirae</taxon>
        <taxon>Uroviricota</taxon>
        <taxon>Caudoviricetes</taxon>
    </lineage>
</organism>
<protein>
    <submittedName>
        <fullName evidence="2">Uncharacterized protein</fullName>
    </submittedName>
</protein>